<reference evidence="1" key="3">
    <citation type="submission" date="2025-09" db="UniProtKB">
        <authorList>
            <consortium name="Ensembl"/>
        </authorList>
    </citation>
    <scope>IDENTIFICATION</scope>
</reference>
<protein>
    <recommendedName>
        <fullName evidence="3">B box-type domain-containing protein</fullName>
    </recommendedName>
</protein>
<reference evidence="1" key="2">
    <citation type="submission" date="2025-08" db="UniProtKB">
        <authorList>
            <consortium name="Ensembl"/>
        </authorList>
    </citation>
    <scope>IDENTIFICATION</scope>
</reference>
<keyword evidence="2" id="KW-1185">Reference proteome</keyword>
<sequence length="142" mass="16392">CNESYELFSCQNTDFKKCMECGEDYCVSCFAKFHQKGAMKLHRMIPIQVLILDQENIVGDAPVSNANEQNQSLLLNGKFDEDASAKSFQEVLMEWRNGKETNDAQADLLSSKKPIQIIFSENSLSYMEKLLLKKHRRYEKQL</sequence>
<proteinExistence type="predicted"/>
<dbReference type="PANTHER" id="PTHR28634:SF1">
    <property type="entry name" value="ZINC FINGER B-BOX DOMAIN-CONTAINING PROTEIN 1"/>
    <property type="match status" value="1"/>
</dbReference>
<evidence type="ECO:0008006" key="3">
    <source>
        <dbReference type="Google" id="ProtNLM"/>
    </source>
</evidence>
<name>A0A8C4S4F1_ERPCA</name>
<dbReference type="GeneTree" id="ENSGT00960000186761"/>
<organism evidence="1 2">
    <name type="scientific">Erpetoichthys calabaricus</name>
    <name type="common">Rope fish</name>
    <name type="synonym">Calamoichthys calabaricus</name>
    <dbReference type="NCBI Taxonomy" id="27687"/>
    <lineage>
        <taxon>Eukaryota</taxon>
        <taxon>Metazoa</taxon>
        <taxon>Chordata</taxon>
        <taxon>Craniata</taxon>
        <taxon>Vertebrata</taxon>
        <taxon>Euteleostomi</taxon>
        <taxon>Actinopterygii</taxon>
        <taxon>Polypteriformes</taxon>
        <taxon>Polypteridae</taxon>
        <taxon>Erpetoichthys</taxon>
    </lineage>
</organism>
<evidence type="ECO:0000313" key="2">
    <source>
        <dbReference type="Proteomes" id="UP000694620"/>
    </source>
</evidence>
<dbReference type="Ensembl" id="ENSECRT00000011547.1">
    <property type="protein sequence ID" value="ENSECRP00000011360.1"/>
    <property type="gene ID" value="ENSECRG00000007571.1"/>
</dbReference>
<evidence type="ECO:0000313" key="1">
    <source>
        <dbReference type="Ensembl" id="ENSECRP00000011360.1"/>
    </source>
</evidence>
<dbReference type="InterPro" id="IPR037688">
    <property type="entry name" value="ZBBX"/>
</dbReference>
<dbReference type="AlphaFoldDB" id="A0A8C4S4F1"/>
<accession>A0A8C4S4F1</accession>
<dbReference type="PANTHER" id="PTHR28634">
    <property type="entry name" value="ZINC FINGER B-BOX DOMAIN-CONTAINING PROTEIN 1"/>
    <property type="match status" value="1"/>
</dbReference>
<dbReference type="Proteomes" id="UP000694620">
    <property type="component" value="Chromosome 2"/>
</dbReference>
<reference evidence="1" key="1">
    <citation type="submission" date="2021-06" db="EMBL/GenBank/DDBJ databases">
        <authorList>
            <consortium name="Wellcome Sanger Institute Data Sharing"/>
        </authorList>
    </citation>
    <scope>NUCLEOTIDE SEQUENCE [LARGE SCALE GENOMIC DNA]</scope>
</reference>